<dbReference type="OrthoDB" id="686691at2759"/>
<keyword evidence="3" id="KW-1185">Reference proteome</keyword>
<dbReference type="Gramene" id="TraesRN3A0100044500.1">
    <property type="protein sequence ID" value="TraesRN3A0100044500.1"/>
    <property type="gene ID" value="TraesRN3A0100044500"/>
</dbReference>
<sequence>MEGAEFVHAVAPGVTVADVVVPLYTPVVVRSFFPLDGLLGVDAVAGSHPVLAAQATELTDGVFVAMSLNHGVGDGTSFWHLFNTWSEISRRQSDAAAISSPLPLRAPIIGGSGAAGLLPPFLRGERKEAQSEGERRGIRQRQRHHLLVAGPAGAPVVAVCRARRLAPDHSTTYVLLVGSRGRLTDIPSGYAGNAVARAEATSTAGEILERGLGWAASLLNKMVASLDEASERDRLASWALWRSSANKMDGTATVFEGRGGGGSMALEVCLNPEVLARLVAADEFMSGVSTATA</sequence>
<dbReference type="GO" id="GO:0016747">
    <property type="term" value="F:acyltransferase activity, transferring groups other than amino-acyl groups"/>
    <property type="evidence" value="ECO:0000318"/>
    <property type="project" value="GO_Central"/>
</dbReference>
<evidence type="ECO:0000256" key="1">
    <source>
        <dbReference type="ARBA" id="ARBA00022679"/>
    </source>
</evidence>
<evidence type="ECO:0008006" key="4">
    <source>
        <dbReference type="Google" id="ProtNLM"/>
    </source>
</evidence>
<dbReference type="PANTHER" id="PTHR31896:SF59">
    <property type="entry name" value="ACETYLTRANSFERASE"/>
    <property type="match status" value="1"/>
</dbReference>
<dbReference type="InterPro" id="IPR023213">
    <property type="entry name" value="CAT-like_dom_sf"/>
</dbReference>
<name>A0A3B6EA28_WHEAT</name>
<dbReference type="SMR" id="A0A3B6EA28"/>
<keyword evidence="1" id="KW-0808">Transferase</keyword>
<organism evidence="2">
    <name type="scientific">Triticum aestivum</name>
    <name type="common">Wheat</name>
    <dbReference type="NCBI Taxonomy" id="4565"/>
    <lineage>
        <taxon>Eukaryota</taxon>
        <taxon>Viridiplantae</taxon>
        <taxon>Streptophyta</taxon>
        <taxon>Embryophyta</taxon>
        <taxon>Tracheophyta</taxon>
        <taxon>Spermatophyta</taxon>
        <taxon>Magnoliopsida</taxon>
        <taxon>Liliopsida</taxon>
        <taxon>Poales</taxon>
        <taxon>Poaceae</taxon>
        <taxon>BOP clade</taxon>
        <taxon>Pooideae</taxon>
        <taxon>Triticodae</taxon>
        <taxon>Triticeae</taxon>
        <taxon>Triticinae</taxon>
        <taxon>Triticum</taxon>
    </lineage>
</organism>
<dbReference type="EnsemblPlants" id="TraesCS3A02G025000.1">
    <property type="protein sequence ID" value="TraesCS3A02G025000.1"/>
    <property type="gene ID" value="TraesCS3A02G025000"/>
</dbReference>
<dbReference type="Gene3D" id="3.30.559.10">
    <property type="entry name" value="Chloramphenicol acetyltransferase-like domain"/>
    <property type="match status" value="2"/>
</dbReference>
<dbReference type="AlphaFoldDB" id="A0A3B6EA28"/>
<reference evidence="2" key="1">
    <citation type="submission" date="2018-08" db="EMBL/GenBank/DDBJ databases">
        <authorList>
            <person name="Rossello M."/>
        </authorList>
    </citation>
    <scope>NUCLEOTIDE SEQUENCE [LARGE SCALE GENOMIC DNA]</scope>
    <source>
        <strain evidence="2">cv. Chinese Spring</strain>
    </source>
</reference>
<dbReference type="Gramene" id="TraesROB_scaffold_049085_01G000100.1">
    <property type="protein sequence ID" value="TraesROB_scaffold_049085_01G000100.1"/>
    <property type="gene ID" value="TraesROB_scaffold_049085_01G000100"/>
</dbReference>
<evidence type="ECO:0000313" key="3">
    <source>
        <dbReference type="Proteomes" id="UP000019116"/>
    </source>
</evidence>
<dbReference type="PANTHER" id="PTHR31896">
    <property type="entry name" value="FAMILY REGULATORY PROTEIN, PUTATIVE (AFU_ORTHOLOGUE AFUA_3G14730)-RELATED"/>
    <property type="match status" value="1"/>
</dbReference>
<dbReference type="GO" id="GO:0005737">
    <property type="term" value="C:cytoplasm"/>
    <property type="evidence" value="ECO:0000318"/>
    <property type="project" value="GO_Central"/>
</dbReference>
<dbReference type="Gramene" id="TraesCS3A02G025000.1">
    <property type="protein sequence ID" value="TraesCS3A02G025000.1"/>
    <property type="gene ID" value="TraesCS3A02G025000"/>
</dbReference>
<reference evidence="2" key="2">
    <citation type="submission" date="2018-10" db="UniProtKB">
        <authorList>
            <consortium name="EnsemblPlants"/>
        </authorList>
    </citation>
    <scope>IDENTIFICATION</scope>
</reference>
<proteinExistence type="predicted"/>
<evidence type="ECO:0000313" key="2">
    <source>
        <dbReference type="EnsemblPlants" id="TraesCS3A02G025000.1"/>
    </source>
</evidence>
<dbReference type="Gramene" id="TraesCS3A03G0050600.1">
    <property type="protein sequence ID" value="TraesCS3A03G0050600.1.CDS"/>
    <property type="gene ID" value="TraesCS3A03G0050600"/>
</dbReference>
<protein>
    <recommendedName>
        <fullName evidence="4">Acetyltransferase</fullName>
    </recommendedName>
</protein>
<dbReference type="InterPro" id="IPR051283">
    <property type="entry name" value="Sec_Metabolite_Acyltrans"/>
</dbReference>
<dbReference type="Pfam" id="PF02458">
    <property type="entry name" value="Transferase"/>
    <property type="match status" value="2"/>
</dbReference>
<accession>A0A3B6EA28</accession>
<dbReference type="Proteomes" id="UP000019116">
    <property type="component" value="Chromosome 3A"/>
</dbReference>